<feature type="region of interest" description="Disordered" evidence="1">
    <location>
        <begin position="247"/>
        <end position="268"/>
    </location>
</feature>
<keyword evidence="2" id="KW-0812">Transmembrane</keyword>
<dbReference type="InterPro" id="IPR025325">
    <property type="entry name" value="DUF4231"/>
</dbReference>
<dbReference type="AlphaFoldDB" id="A0A6C0K052"/>
<evidence type="ECO:0000256" key="1">
    <source>
        <dbReference type="SAM" id="MobiDB-lite"/>
    </source>
</evidence>
<dbReference type="EMBL" id="MN740778">
    <property type="protein sequence ID" value="QHU11069.1"/>
    <property type="molecule type" value="Genomic_DNA"/>
</dbReference>
<organism evidence="3">
    <name type="scientific">viral metagenome</name>
    <dbReference type="NCBI Taxonomy" id="1070528"/>
    <lineage>
        <taxon>unclassified sequences</taxon>
        <taxon>metagenomes</taxon>
        <taxon>organismal metagenomes</taxon>
    </lineage>
</organism>
<reference evidence="3" key="1">
    <citation type="journal article" date="2020" name="Nature">
        <title>Giant virus diversity and host interactions through global metagenomics.</title>
        <authorList>
            <person name="Schulz F."/>
            <person name="Roux S."/>
            <person name="Paez-Espino D."/>
            <person name="Jungbluth S."/>
            <person name="Walsh D.A."/>
            <person name="Denef V.J."/>
            <person name="McMahon K.D."/>
            <person name="Konstantinidis K.T."/>
            <person name="Eloe-Fadrosh E.A."/>
            <person name="Kyrpides N.C."/>
            <person name="Woyke T."/>
        </authorList>
    </citation>
    <scope>NUCLEOTIDE SEQUENCE</scope>
    <source>
        <strain evidence="3">GVMAG-S-1101165-84</strain>
    </source>
</reference>
<proteinExistence type="predicted"/>
<feature type="transmembrane region" description="Helical" evidence="2">
    <location>
        <begin position="69"/>
        <end position="89"/>
    </location>
</feature>
<dbReference type="Pfam" id="PF14015">
    <property type="entry name" value="DUF4231"/>
    <property type="match status" value="1"/>
</dbReference>
<evidence type="ECO:0000313" key="3">
    <source>
        <dbReference type="EMBL" id="QHU11069.1"/>
    </source>
</evidence>
<keyword evidence="2" id="KW-0472">Membrane</keyword>
<name>A0A6C0K052_9ZZZZ</name>
<accession>A0A6C0K052</accession>
<keyword evidence="2" id="KW-1133">Transmembrane helix</keyword>
<evidence type="ECO:0000256" key="2">
    <source>
        <dbReference type="SAM" id="Phobius"/>
    </source>
</evidence>
<feature type="transmembrane region" description="Helical" evidence="2">
    <location>
        <begin position="109"/>
        <end position="130"/>
    </location>
</feature>
<protein>
    <submittedName>
        <fullName evidence="3">Uncharacterized protein</fullName>
    </submittedName>
</protein>
<feature type="compositionally biased region" description="Basic and acidic residues" evidence="1">
    <location>
        <begin position="247"/>
        <end position="259"/>
    </location>
</feature>
<sequence>MASRSKPKEAIAIAAITTTIVPYKPRQCCKENEEERYEAVLSTANLHEERKNTIRRRYLPLIQDFKGRAYCYMLLFHIGHLIITVGSLIVPALLSVQYTTSLAAYQNNIYWLTWTLSLLVTTFNGILVLFKVDKKYYYLHTAIERLRSEGWQYIALTGRYSGILLHHAEEPTHENQFRFFCHYVEKLKLKQVEEEYYKYEEASNPTAPNQAAQKAQEGILPPSINKEIGGMAPPTSVKEVMRGLLKGESDGLETPKESKNTIVIPVPQ</sequence>